<dbReference type="InterPro" id="IPR013854">
    <property type="entry name" value="TF_AP2_C"/>
</dbReference>
<keyword evidence="6" id="KW-0539">Nucleus</keyword>
<evidence type="ECO:0000256" key="7">
    <source>
        <dbReference type="SAM" id="MobiDB-lite"/>
    </source>
</evidence>
<sequence length="658" mass="71785">MSTYLDITNGSTDLLCLSTVHHLVHPLANYLHAGKFLDATDTRSTYEQSSHLQTSLTHASVMNEFPASSTGEKGEVSSALPYVCSSDQMTPIEQVMARSEASQFLSASSMVMSASQLARYTNMHANEVYETLGDLILPRALSASTSSTTVHRGNTTDELRSVAQNTNAFNPATAGSAFPQMNDSTLNSHLYEYPTNAEEMRRLQQSYQPMYESSQMEENGSVFSSAGSTVTSQNDSPQSKSELSAILQPYSGVPKPSGVSGIYRRAYGQEIPSSSTQQHTSQAFLFPSTADGIPSGGHIYQHLSQICHQVPSGQFSYGETGSEKIPTACSADPPNNAVANQNQTSMRMASNNFFQLNGSPPKTLRAKNPTGKMMISSTDSRRLTNPADIFCSVPGRLSLLSSTSKYKVTVSEVQRRLSPPECLNASLLGGVLRRAKSKNGGRSLRDRLDKIGLSLPAGRRKAATVTLFTSLVEGEALRLAKDFNYICENEFPLTACADALIKNTPFNTPSAILTRRNQILAARHVLLQVVIDVVEALGSDICRGQTWRPPTSNSRQDVPIGSQRSLTNFNLITHGFGCSAVLGMLNILQRLLSETVRVLDKDFIPSVNSGFERTQQNLILPNSGNNIPTARYMNTNTLQQQHHRIPYSNINNFSEKNE</sequence>
<dbReference type="GO" id="GO:0000977">
    <property type="term" value="F:RNA polymerase II transcription regulatory region sequence-specific DNA binding"/>
    <property type="evidence" value="ECO:0007669"/>
    <property type="project" value="TreeGrafter"/>
</dbReference>
<evidence type="ECO:0000256" key="3">
    <source>
        <dbReference type="ARBA" id="ARBA00023015"/>
    </source>
</evidence>
<evidence type="ECO:0000256" key="4">
    <source>
        <dbReference type="ARBA" id="ARBA00023125"/>
    </source>
</evidence>
<evidence type="ECO:0000313" key="9">
    <source>
        <dbReference type="EMBL" id="VUZ50325.1"/>
    </source>
</evidence>
<evidence type="ECO:0000256" key="5">
    <source>
        <dbReference type="ARBA" id="ARBA00023163"/>
    </source>
</evidence>
<comment type="similarity">
    <text evidence="2">Belongs to the AP-2 family.</text>
</comment>
<evidence type="ECO:0000313" key="10">
    <source>
        <dbReference type="Proteomes" id="UP000321570"/>
    </source>
</evidence>
<name>A0A564YSX4_HYMDI</name>
<dbReference type="PANTHER" id="PTHR10812:SF17">
    <property type="entry name" value="TRANSCRIPTION FACTOR AP-2, ISOFORM D"/>
    <property type="match status" value="1"/>
</dbReference>
<keyword evidence="4" id="KW-0238">DNA-binding</keyword>
<keyword evidence="5" id="KW-0804">Transcription</keyword>
<evidence type="ECO:0000256" key="2">
    <source>
        <dbReference type="ARBA" id="ARBA00007770"/>
    </source>
</evidence>
<dbReference type="PANTHER" id="PTHR10812">
    <property type="entry name" value="TRANSCRIPTION FACTOR AP-2"/>
    <property type="match status" value="1"/>
</dbReference>
<dbReference type="PRINTS" id="PR01748">
    <property type="entry name" value="AP2TNSCPFCT"/>
</dbReference>
<dbReference type="AlphaFoldDB" id="A0A564YSX4"/>
<organism evidence="9 10">
    <name type="scientific">Hymenolepis diminuta</name>
    <name type="common">Rat tapeworm</name>
    <dbReference type="NCBI Taxonomy" id="6216"/>
    <lineage>
        <taxon>Eukaryota</taxon>
        <taxon>Metazoa</taxon>
        <taxon>Spiralia</taxon>
        <taxon>Lophotrochozoa</taxon>
        <taxon>Platyhelminthes</taxon>
        <taxon>Cestoda</taxon>
        <taxon>Eucestoda</taxon>
        <taxon>Cyclophyllidea</taxon>
        <taxon>Hymenolepididae</taxon>
        <taxon>Hymenolepis</taxon>
    </lineage>
</organism>
<accession>A0A564YSX4</accession>
<proteinExistence type="inferred from homology"/>
<feature type="region of interest" description="Disordered" evidence="7">
    <location>
        <begin position="213"/>
        <end position="240"/>
    </location>
</feature>
<keyword evidence="10" id="KW-1185">Reference proteome</keyword>
<dbReference type="GO" id="GO:0005634">
    <property type="term" value="C:nucleus"/>
    <property type="evidence" value="ECO:0007669"/>
    <property type="project" value="UniProtKB-SubCell"/>
</dbReference>
<gene>
    <name evidence="9" type="ORF">WMSIL1_LOCUS9303</name>
</gene>
<reference evidence="9 10" key="1">
    <citation type="submission" date="2019-07" db="EMBL/GenBank/DDBJ databases">
        <authorList>
            <person name="Jastrzebski P J."/>
            <person name="Paukszto L."/>
            <person name="Jastrzebski P J."/>
        </authorList>
    </citation>
    <scope>NUCLEOTIDE SEQUENCE [LARGE SCALE GENOMIC DNA]</scope>
    <source>
        <strain evidence="9 10">WMS-il1</strain>
    </source>
</reference>
<dbReference type="EMBL" id="CABIJS010000356">
    <property type="protein sequence ID" value="VUZ50325.1"/>
    <property type="molecule type" value="Genomic_DNA"/>
</dbReference>
<protein>
    <recommendedName>
        <fullName evidence="8">Transcription factor AP-2 C-terminal domain-containing protein</fullName>
    </recommendedName>
</protein>
<dbReference type="GO" id="GO:0042127">
    <property type="term" value="P:regulation of cell population proliferation"/>
    <property type="evidence" value="ECO:0007669"/>
    <property type="project" value="TreeGrafter"/>
</dbReference>
<keyword evidence="3" id="KW-0805">Transcription regulation</keyword>
<dbReference type="Proteomes" id="UP000321570">
    <property type="component" value="Unassembled WGS sequence"/>
</dbReference>
<dbReference type="InterPro" id="IPR004979">
    <property type="entry name" value="TF_AP2"/>
</dbReference>
<evidence type="ECO:0000256" key="6">
    <source>
        <dbReference type="ARBA" id="ARBA00023242"/>
    </source>
</evidence>
<feature type="domain" description="Transcription factor AP-2 C-terminal" evidence="8">
    <location>
        <begin position="390"/>
        <end position="594"/>
    </location>
</feature>
<evidence type="ECO:0000256" key="1">
    <source>
        <dbReference type="ARBA" id="ARBA00004123"/>
    </source>
</evidence>
<dbReference type="GO" id="GO:0000981">
    <property type="term" value="F:DNA-binding transcription factor activity, RNA polymerase II-specific"/>
    <property type="evidence" value="ECO:0007669"/>
    <property type="project" value="TreeGrafter"/>
</dbReference>
<comment type="subcellular location">
    <subcellularLocation>
        <location evidence="1">Nucleus</location>
    </subcellularLocation>
</comment>
<dbReference type="Pfam" id="PF03299">
    <property type="entry name" value="TF_AP-2"/>
    <property type="match status" value="1"/>
</dbReference>
<evidence type="ECO:0000259" key="8">
    <source>
        <dbReference type="Pfam" id="PF03299"/>
    </source>
</evidence>